<dbReference type="Pfam" id="PF13489">
    <property type="entry name" value="Methyltransf_23"/>
    <property type="match status" value="1"/>
</dbReference>
<gene>
    <name evidence="2" type="ORF">C8A04DRAFT_36812</name>
</gene>
<organism evidence="2 3">
    <name type="scientific">Dichotomopilus funicola</name>
    <dbReference type="NCBI Taxonomy" id="1934379"/>
    <lineage>
        <taxon>Eukaryota</taxon>
        <taxon>Fungi</taxon>
        <taxon>Dikarya</taxon>
        <taxon>Ascomycota</taxon>
        <taxon>Pezizomycotina</taxon>
        <taxon>Sordariomycetes</taxon>
        <taxon>Sordariomycetidae</taxon>
        <taxon>Sordariales</taxon>
        <taxon>Chaetomiaceae</taxon>
        <taxon>Dichotomopilus</taxon>
    </lineage>
</organism>
<dbReference type="GO" id="GO:0032259">
    <property type="term" value="P:methylation"/>
    <property type="evidence" value="ECO:0007669"/>
    <property type="project" value="UniProtKB-KW"/>
</dbReference>
<reference evidence="2" key="1">
    <citation type="journal article" date="2023" name="Mol. Phylogenet. Evol.">
        <title>Genome-scale phylogeny and comparative genomics of the fungal order Sordariales.</title>
        <authorList>
            <person name="Hensen N."/>
            <person name="Bonometti L."/>
            <person name="Westerberg I."/>
            <person name="Brannstrom I.O."/>
            <person name="Guillou S."/>
            <person name="Cros-Aarteil S."/>
            <person name="Calhoun S."/>
            <person name="Haridas S."/>
            <person name="Kuo A."/>
            <person name="Mondo S."/>
            <person name="Pangilinan J."/>
            <person name="Riley R."/>
            <person name="LaButti K."/>
            <person name="Andreopoulos B."/>
            <person name="Lipzen A."/>
            <person name="Chen C."/>
            <person name="Yan M."/>
            <person name="Daum C."/>
            <person name="Ng V."/>
            <person name="Clum A."/>
            <person name="Steindorff A."/>
            <person name="Ohm R.A."/>
            <person name="Martin F."/>
            <person name="Silar P."/>
            <person name="Natvig D.O."/>
            <person name="Lalanne C."/>
            <person name="Gautier V."/>
            <person name="Ament-Velasquez S.L."/>
            <person name="Kruys A."/>
            <person name="Hutchinson M.I."/>
            <person name="Powell A.J."/>
            <person name="Barry K."/>
            <person name="Miller A.N."/>
            <person name="Grigoriev I.V."/>
            <person name="Debuchy R."/>
            <person name="Gladieux P."/>
            <person name="Hiltunen Thoren M."/>
            <person name="Johannesson H."/>
        </authorList>
    </citation>
    <scope>NUCLEOTIDE SEQUENCE</scope>
    <source>
        <strain evidence="2">CBS 141.50</strain>
    </source>
</reference>
<dbReference type="InterPro" id="IPR029063">
    <property type="entry name" value="SAM-dependent_MTases_sf"/>
</dbReference>
<dbReference type="PANTHER" id="PTHR43591">
    <property type="entry name" value="METHYLTRANSFERASE"/>
    <property type="match status" value="1"/>
</dbReference>
<dbReference type="GO" id="GO:0008168">
    <property type="term" value="F:methyltransferase activity"/>
    <property type="evidence" value="ECO:0007669"/>
    <property type="project" value="UniProtKB-KW"/>
</dbReference>
<evidence type="ECO:0000256" key="1">
    <source>
        <dbReference type="ARBA" id="ARBA00038158"/>
    </source>
</evidence>
<dbReference type="CDD" id="cd02440">
    <property type="entry name" value="AdoMet_MTases"/>
    <property type="match status" value="1"/>
</dbReference>
<accession>A0AAN6V3I7</accession>
<comment type="caution">
    <text evidence="2">The sequence shown here is derived from an EMBL/GenBank/DDBJ whole genome shotgun (WGS) entry which is preliminary data.</text>
</comment>
<sequence>MASRPTDQTLDNYEFTFESYLNNSARIEPDRSDSRSISESINTFQTEFGRTYHSYRAGSYLYPNDDTENNRAEEQYMIMKEAMDGRLHLAPFSRANPPRKVLDIATGTGLWAIEMGDLYPEAEIIGTDLSPIQPDFVPPNVHFFVEDSSEDWFYPPEFDFIHTRVTIGCWSDMKKQILQRAFDHLRPGGWFESQEIPVGIDCDDGTLTDNYGWARWVREFRAGSRIANRQVDNGPQIKEWMCEIGFVDVHEVVIKIPMNGWPKNLRLKQLGMMWQRILLEGVSGFSLRTFNRSLNQTVEEIEVLLVDVRKSLLDRSVHAYHRLYVVCGRKPEAA</sequence>
<evidence type="ECO:0000313" key="3">
    <source>
        <dbReference type="Proteomes" id="UP001302676"/>
    </source>
</evidence>
<proteinExistence type="inferred from homology"/>
<name>A0AAN6V3I7_9PEZI</name>
<dbReference type="Gene3D" id="3.40.50.150">
    <property type="entry name" value="Vaccinia Virus protein VP39"/>
    <property type="match status" value="1"/>
</dbReference>
<comment type="similarity">
    <text evidence="1">Belongs to the methyltransferase superfamily. LaeA methyltransferase family.</text>
</comment>
<dbReference type="EMBL" id="MU853579">
    <property type="protein sequence ID" value="KAK4144152.1"/>
    <property type="molecule type" value="Genomic_DNA"/>
</dbReference>
<dbReference type="GeneID" id="87820272"/>
<dbReference type="PANTHER" id="PTHR43591:SF14">
    <property type="entry name" value="METHYLTRANSFERASE"/>
    <property type="match status" value="1"/>
</dbReference>
<dbReference type="RefSeq" id="XP_062637523.1">
    <property type="nucleotide sequence ID" value="XM_062783659.1"/>
</dbReference>
<keyword evidence="2" id="KW-0489">Methyltransferase</keyword>
<dbReference type="SUPFAM" id="SSF53335">
    <property type="entry name" value="S-adenosyl-L-methionine-dependent methyltransferases"/>
    <property type="match status" value="1"/>
</dbReference>
<dbReference type="AlphaFoldDB" id="A0AAN6V3I7"/>
<reference evidence="2" key="2">
    <citation type="submission" date="2023-05" db="EMBL/GenBank/DDBJ databases">
        <authorList>
            <consortium name="Lawrence Berkeley National Laboratory"/>
            <person name="Steindorff A."/>
            <person name="Hensen N."/>
            <person name="Bonometti L."/>
            <person name="Westerberg I."/>
            <person name="Brannstrom I.O."/>
            <person name="Guillou S."/>
            <person name="Cros-Aarteil S."/>
            <person name="Calhoun S."/>
            <person name="Haridas S."/>
            <person name="Kuo A."/>
            <person name="Mondo S."/>
            <person name="Pangilinan J."/>
            <person name="Riley R."/>
            <person name="Labutti K."/>
            <person name="Andreopoulos B."/>
            <person name="Lipzen A."/>
            <person name="Chen C."/>
            <person name="Yanf M."/>
            <person name="Daum C."/>
            <person name="Ng V."/>
            <person name="Clum A."/>
            <person name="Ohm R."/>
            <person name="Martin F."/>
            <person name="Silar P."/>
            <person name="Natvig D."/>
            <person name="Lalanne C."/>
            <person name="Gautier V."/>
            <person name="Ament-Velasquez S.L."/>
            <person name="Kruys A."/>
            <person name="Hutchinson M.I."/>
            <person name="Powell A.J."/>
            <person name="Barry K."/>
            <person name="Miller A.N."/>
            <person name="Grigoriev I.V."/>
            <person name="Debuchy R."/>
            <person name="Gladieux P."/>
            <person name="Thoren M.H."/>
            <person name="Johannesson H."/>
        </authorList>
    </citation>
    <scope>NUCLEOTIDE SEQUENCE</scope>
    <source>
        <strain evidence="2">CBS 141.50</strain>
    </source>
</reference>
<keyword evidence="3" id="KW-1185">Reference proteome</keyword>
<dbReference type="Proteomes" id="UP001302676">
    <property type="component" value="Unassembled WGS sequence"/>
</dbReference>
<evidence type="ECO:0000313" key="2">
    <source>
        <dbReference type="EMBL" id="KAK4144152.1"/>
    </source>
</evidence>
<keyword evidence="2" id="KW-0808">Transferase</keyword>
<protein>
    <submittedName>
        <fullName evidence="2">Demethylmenaquinone methyltransferase</fullName>
    </submittedName>
</protein>